<comment type="caution">
    <text evidence="8">The sequence shown here is derived from an EMBL/GenBank/DDBJ whole genome shotgun (WGS) entry which is preliminary data.</text>
</comment>
<dbReference type="InterPro" id="IPR013785">
    <property type="entry name" value="Aldolase_TIM"/>
</dbReference>
<keyword evidence="6" id="KW-0411">Iron-sulfur</keyword>
<proteinExistence type="predicted"/>
<evidence type="ECO:0000259" key="7">
    <source>
        <dbReference type="PROSITE" id="PS51918"/>
    </source>
</evidence>
<name>U2KUP4_9BACT</name>
<organism evidence="8 9">
    <name type="scientific">Segatella salivae F0493</name>
    <dbReference type="NCBI Taxonomy" id="1395125"/>
    <lineage>
        <taxon>Bacteria</taxon>
        <taxon>Pseudomonadati</taxon>
        <taxon>Bacteroidota</taxon>
        <taxon>Bacteroidia</taxon>
        <taxon>Bacteroidales</taxon>
        <taxon>Prevotellaceae</taxon>
        <taxon>Segatella</taxon>
    </lineage>
</organism>
<keyword evidence="5" id="KW-0408">Iron</keyword>
<evidence type="ECO:0000313" key="8">
    <source>
        <dbReference type="EMBL" id="ERK02192.1"/>
    </source>
</evidence>
<gene>
    <name evidence="8" type="ORF">HMPREF9145_0542</name>
</gene>
<dbReference type="GO" id="GO:0003824">
    <property type="term" value="F:catalytic activity"/>
    <property type="evidence" value="ECO:0007669"/>
    <property type="project" value="InterPro"/>
</dbReference>
<evidence type="ECO:0000256" key="5">
    <source>
        <dbReference type="ARBA" id="ARBA00023004"/>
    </source>
</evidence>
<comment type="cofactor">
    <cofactor evidence="1">
        <name>[4Fe-4S] cluster</name>
        <dbReference type="ChEBI" id="CHEBI:49883"/>
    </cofactor>
</comment>
<dbReference type="SUPFAM" id="SSF102114">
    <property type="entry name" value="Radical SAM enzymes"/>
    <property type="match status" value="1"/>
</dbReference>
<accession>U2KUP4</accession>
<dbReference type="Proteomes" id="UP000017023">
    <property type="component" value="Unassembled WGS sequence"/>
</dbReference>
<evidence type="ECO:0000256" key="4">
    <source>
        <dbReference type="ARBA" id="ARBA00022723"/>
    </source>
</evidence>
<dbReference type="SFLD" id="SFLDG01083">
    <property type="entry name" value="Uncharacterised_Radical_SAM_Su"/>
    <property type="match status" value="1"/>
</dbReference>
<keyword evidence="3" id="KW-0949">S-adenosyl-L-methionine</keyword>
<dbReference type="CDD" id="cd01335">
    <property type="entry name" value="Radical_SAM"/>
    <property type="match status" value="1"/>
</dbReference>
<reference evidence="8 9" key="1">
    <citation type="submission" date="2013-08" db="EMBL/GenBank/DDBJ databases">
        <authorList>
            <person name="Durkin A.S."/>
            <person name="Haft D.R."/>
            <person name="McCorrison J."/>
            <person name="Torralba M."/>
            <person name="Gillis M."/>
            <person name="Haft D.H."/>
            <person name="Methe B."/>
            <person name="Sutton G."/>
            <person name="Nelson K.E."/>
        </authorList>
    </citation>
    <scope>NUCLEOTIDE SEQUENCE [LARGE SCALE GENOMIC DNA]</scope>
    <source>
        <strain evidence="8 9">F0493</strain>
    </source>
</reference>
<dbReference type="Pfam" id="PF04055">
    <property type="entry name" value="Radical_SAM"/>
    <property type="match status" value="1"/>
</dbReference>
<dbReference type="GO" id="GO:0046872">
    <property type="term" value="F:metal ion binding"/>
    <property type="evidence" value="ECO:0007669"/>
    <property type="project" value="UniProtKB-KW"/>
</dbReference>
<dbReference type="InterPro" id="IPR040084">
    <property type="entry name" value="GTPase_Obg"/>
</dbReference>
<dbReference type="AlphaFoldDB" id="U2KUP4"/>
<sequence length="262" mass="29926">MFMSTIIYPSPIFGPVHSRRLGISLGINLMPADGKMCTFDCIYCECGFNNQHIPRQKRPTREQVALRLEEKLREMHDQNELPDVLTFAGNGEPTGHPDFKGIIEDTINLRNRYCPKAKISVLSNSTYIFNERVREALMMVDNNILKVDTVDMDYIRLVDRPLKASYDIAKIIDGLKLFNGHVIIQTMFMKGKTEDGIDVDNTHEHFIGPWLEAIKQVNPQEVMIYTIDRETPDHELLKATPAELDAICDRVRQIGIPCTASY</sequence>
<evidence type="ECO:0000256" key="1">
    <source>
        <dbReference type="ARBA" id="ARBA00001966"/>
    </source>
</evidence>
<dbReference type="SFLD" id="SFLDS00029">
    <property type="entry name" value="Radical_SAM"/>
    <property type="match status" value="1"/>
</dbReference>
<dbReference type="InterPro" id="IPR007197">
    <property type="entry name" value="rSAM"/>
</dbReference>
<dbReference type="InterPro" id="IPR058240">
    <property type="entry name" value="rSAM_sf"/>
</dbReference>
<keyword evidence="4" id="KW-0479">Metal-binding</keyword>
<dbReference type="PATRIC" id="fig|1395125.3.peg.329"/>
<dbReference type="EMBL" id="AWGW01000006">
    <property type="protein sequence ID" value="ERK02192.1"/>
    <property type="molecule type" value="Genomic_DNA"/>
</dbReference>
<dbReference type="PANTHER" id="PTHR43787:SF11">
    <property type="entry name" value="UPF0026 PROTEIN SLR1464"/>
    <property type="match status" value="1"/>
</dbReference>
<feature type="domain" description="Radical SAM core" evidence="7">
    <location>
        <begin position="19"/>
        <end position="257"/>
    </location>
</feature>
<dbReference type="GO" id="GO:0051539">
    <property type="term" value="F:4 iron, 4 sulfur cluster binding"/>
    <property type="evidence" value="ECO:0007669"/>
    <property type="project" value="UniProtKB-KW"/>
</dbReference>
<dbReference type="Gene3D" id="3.20.20.70">
    <property type="entry name" value="Aldolase class I"/>
    <property type="match status" value="1"/>
</dbReference>
<evidence type="ECO:0000256" key="2">
    <source>
        <dbReference type="ARBA" id="ARBA00022485"/>
    </source>
</evidence>
<dbReference type="PANTHER" id="PTHR43787">
    <property type="entry name" value="FEMO COFACTOR BIOSYNTHESIS PROTEIN NIFB-RELATED"/>
    <property type="match status" value="1"/>
</dbReference>
<dbReference type="PROSITE" id="PS51918">
    <property type="entry name" value="RADICAL_SAM"/>
    <property type="match status" value="1"/>
</dbReference>
<keyword evidence="2" id="KW-0004">4Fe-4S</keyword>
<evidence type="ECO:0000256" key="6">
    <source>
        <dbReference type="ARBA" id="ARBA00023014"/>
    </source>
</evidence>
<protein>
    <submittedName>
        <fullName evidence="8">Radical SAM domain protein</fullName>
    </submittedName>
</protein>
<evidence type="ECO:0000256" key="3">
    <source>
        <dbReference type="ARBA" id="ARBA00022691"/>
    </source>
</evidence>
<evidence type="ECO:0000313" key="9">
    <source>
        <dbReference type="Proteomes" id="UP000017023"/>
    </source>
</evidence>